<feature type="transmembrane region" description="Helical" evidence="8">
    <location>
        <begin position="253"/>
        <end position="270"/>
    </location>
</feature>
<dbReference type="GO" id="GO:0016760">
    <property type="term" value="F:cellulose synthase (UDP-forming) activity"/>
    <property type="evidence" value="ECO:0007669"/>
    <property type="project" value="InterPro"/>
</dbReference>
<keyword evidence="6 8" id="KW-0472">Membrane</keyword>
<evidence type="ECO:0000256" key="4">
    <source>
        <dbReference type="ARBA" id="ARBA00022692"/>
    </source>
</evidence>
<evidence type="ECO:0000256" key="3">
    <source>
        <dbReference type="ARBA" id="ARBA00022679"/>
    </source>
</evidence>
<dbReference type="InterPro" id="IPR005150">
    <property type="entry name" value="Cellulose_synth"/>
</dbReference>
<dbReference type="GO" id="GO:0071555">
    <property type="term" value="P:cell wall organization"/>
    <property type="evidence" value="ECO:0007669"/>
    <property type="project" value="UniProtKB-KW"/>
</dbReference>
<dbReference type="EMBL" id="BPVZ01000340">
    <property type="protein sequence ID" value="GKV50105.1"/>
    <property type="molecule type" value="Genomic_DNA"/>
</dbReference>
<evidence type="ECO:0000256" key="5">
    <source>
        <dbReference type="ARBA" id="ARBA00022989"/>
    </source>
</evidence>
<keyword evidence="5 8" id="KW-1133">Transmembrane helix</keyword>
<keyword evidence="4 8" id="KW-0812">Transmembrane</keyword>
<accession>A0AAV5MJV7</accession>
<keyword evidence="10" id="KW-1185">Reference proteome</keyword>
<dbReference type="GO" id="GO:0012505">
    <property type="term" value="C:endomembrane system"/>
    <property type="evidence" value="ECO:0007669"/>
    <property type="project" value="UniProtKB-SubCell"/>
</dbReference>
<protein>
    <submittedName>
        <fullName evidence="9">Uncharacterized protein</fullName>
    </submittedName>
</protein>
<name>A0AAV5MJV7_9ROSI</name>
<evidence type="ECO:0000256" key="8">
    <source>
        <dbReference type="SAM" id="Phobius"/>
    </source>
</evidence>
<evidence type="ECO:0000256" key="1">
    <source>
        <dbReference type="ARBA" id="ARBA00004308"/>
    </source>
</evidence>
<evidence type="ECO:0000256" key="6">
    <source>
        <dbReference type="ARBA" id="ARBA00023136"/>
    </source>
</evidence>
<keyword evidence="2" id="KW-0328">Glycosyltransferase</keyword>
<gene>
    <name evidence="9" type="ORF">SLEP1_g56820</name>
</gene>
<dbReference type="GO" id="GO:0030244">
    <property type="term" value="P:cellulose biosynthetic process"/>
    <property type="evidence" value="ECO:0007669"/>
    <property type="project" value="InterPro"/>
</dbReference>
<dbReference type="GO" id="GO:0016020">
    <property type="term" value="C:membrane"/>
    <property type="evidence" value="ECO:0007669"/>
    <property type="project" value="InterPro"/>
</dbReference>
<evidence type="ECO:0000256" key="7">
    <source>
        <dbReference type="ARBA" id="ARBA00023316"/>
    </source>
</evidence>
<evidence type="ECO:0000313" key="10">
    <source>
        <dbReference type="Proteomes" id="UP001054252"/>
    </source>
</evidence>
<feature type="transmembrane region" description="Helical" evidence="8">
    <location>
        <begin position="334"/>
        <end position="353"/>
    </location>
</feature>
<evidence type="ECO:0000256" key="2">
    <source>
        <dbReference type="ARBA" id="ARBA00022676"/>
    </source>
</evidence>
<comment type="caution">
    <text evidence="9">The sequence shown here is derived from an EMBL/GenBank/DDBJ whole genome shotgun (WGS) entry which is preliminary data.</text>
</comment>
<dbReference type="Proteomes" id="UP001054252">
    <property type="component" value="Unassembled WGS sequence"/>
</dbReference>
<reference evidence="9 10" key="1">
    <citation type="journal article" date="2021" name="Commun. Biol.">
        <title>The genome of Shorea leprosula (Dipterocarpaceae) highlights the ecological relevance of drought in aseasonal tropical rainforests.</title>
        <authorList>
            <person name="Ng K.K.S."/>
            <person name="Kobayashi M.J."/>
            <person name="Fawcett J.A."/>
            <person name="Hatakeyama M."/>
            <person name="Paape T."/>
            <person name="Ng C.H."/>
            <person name="Ang C.C."/>
            <person name="Tnah L.H."/>
            <person name="Lee C.T."/>
            <person name="Nishiyama T."/>
            <person name="Sese J."/>
            <person name="O'Brien M.J."/>
            <person name="Copetti D."/>
            <person name="Mohd Noor M.I."/>
            <person name="Ong R.C."/>
            <person name="Putra M."/>
            <person name="Sireger I.Z."/>
            <person name="Indrioko S."/>
            <person name="Kosugi Y."/>
            <person name="Izuno A."/>
            <person name="Isagi Y."/>
            <person name="Lee S.L."/>
            <person name="Shimizu K.K."/>
        </authorList>
    </citation>
    <scope>NUCLEOTIDE SEQUENCE [LARGE SCALE GENOMIC DNA]</scope>
    <source>
        <strain evidence="9">214</strain>
    </source>
</reference>
<evidence type="ECO:0000313" key="9">
    <source>
        <dbReference type="EMBL" id="GKV50105.1"/>
    </source>
</evidence>
<feature type="transmembrane region" description="Helical" evidence="8">
    <location>
        <begin position="174"/>
        <end position="192"/>
    </location>
</feature>
<organism evidence="9 10">
    <name type="scientific">Rubroshorea leprosula</name>
    <dbReference type="NCBI Taxonomy" id="152421"/>
    <lineage>
        <taxon>Eukaryota</taxon>
        <taxon>Viridiplantae</taxon>
        <taxon>Streptophyta</taxon>
        <taxon>Embryophyta</taxon>
        <taxon>Tracheophyta</taxon>
        <taxon>Spermatophyta</taxon>
        <taxon>Magnoliopsida</taxon>
        <taxon>eudicotyledons</taxon>
        <taxon>Gunneridae</taxon>
        <taxon>Pentapetalae</taxon>
        <taxon>rosids</taxon>
        <taxon>malvids</taxon>
        <taxon>Malvales</taxon>
        <taxon>Dipterocarpaceae</taxon>
        <taxon>Rubroshorea</taxon>
    </lineage>
</organism>
<dbReference type="Pfam" id="PF03552">
    <property type="entry name" value="Cellulose_synt"/>
    <property type="match status" value="2"/>
</dbReference>
<dbReference type="PANTHER" id="PTHR13301">
    <property type="entry name" value="X-BOX TRANSCRIPTION FACTOR-RELATED"/>
    <property type="match status" value="1"/>
</dbReference>
<dbReference type="AlphaFoldDB" id="A0AAV5MJV7"/>
<comment type="subcellular location">
    <subcellularLocation>
        <location evidence="1">Endomembrane system</location>
    </subcellularLocation>
</comment>
<feature type="transmembrane region" description="Helical" evidence="8">
    <location>
        <begin position="303"/>
        <end position="322"/>
    </location>
</feature>
<feature type="transmembrane region" description="Helical" evidence="8">
    <location>
        <begin position="365"/>
        <end position="385"/>
    </location>
</feature>
<proteinExistence type="predicted"/>
<keyword evidence="3" id="KW-0808">Transferase</keyword>
<keyword evidence="7" id="KW-0961">Cell wall biogenesis/degradation</keyword>
<sequence>MEPPTMVINTVLSMMAYDYPPDKLSVYLSDDGGSDLIFYAMLEAAHFSKEWLPFCRKFKVEPRSPEAYFRMAATNPPSHDSFMTKERLMIKMGLKYGCPVEDIITGLSIQCRGWKSVYFIPERKAFLGVARTTLLQSLIQHKRWSEGDFQIFLSKYCPLVYGHKMIPLKLQLSYGPYILWAPTSLAMLYYVVVPSLCLLKGKALFPQISSPWVLPFPCVVLANRAYSLWEFLGCGGTLQGWWNEQRIWMFKRTTSYLFGFLSTILKQLGLSKATFTVTEKVVDEDVSQRYEQEVMEFGTKSPMFNIIATLAMLNLLSCIGAIKRVIVDKKALDLLALQMLLNGLLVCLNLPVYKGLFFRKDSGSMPPLVTLLSIIFAMLAATMVMY</sequence>